<evidence type="ECO:0000259" key="10">
    <source>
        <dbReference type="SMART" id="SM00934"/>
    </source>
</evidence>
<dbReference type="InterPro" id="IPR011060">
    <property type="entry name" value="RibuloseP-bd_barrel"/>
</dbReference>
<dbReference type="Pfam" id="PF00215">
    <property type="entry name" value="OMPdecase"/>
    <property type="match status" value="1"/>
</dbReference>
<dbReference type="NCBIfam" id="TIGR02127">
    <property type="entry name" value="pyrF_sub2"/>
    <property type="match status" value="1"/>
</dbReference>
<comment type="catalytic activity">
    <reaction evidence="9">
        <text>orotidine 5'-phosphate + H(+) = UMP + CO2</text>
        <dbReference type="Rhea" id="RHEA:11596"/>
        <dbReference type="ChEBI" id="CHEBI:15378"/>
        <dbReference type="ChEBI" id="CHEBI:16526"/>
        <dbReference type="ChEBI" id="CHEBI:57538"/>
        <dbReference type="ChEBI" id="CHEBI:57865"/>
        <dbReference type="EC" id="4.1.1.23"/>
    </reaction>
</comment>
<dbReference type="GO" id="GO:0044205">
    <property type="term" value="P:'de novo' UMP biosynthetic process"/>
    <property type="evidence" value="ECO:0007669"/>
    <property type="project" value="UniProtKB-UniPathway"/>
</dbReference>
<proteinExistence type="inferred from homology"/>
<comment type="pathway">
    <text evidence="1">Pyrimidine metabolism; UMP biosynthesis via de novo pathway; UMP from orotate: step 2/2.</text>
</comment>
<evidence type="ECO:0000256" key="3">
    <source>
        <dbReference type="ARBA" id="ARBA00012321"/>
    </source>
</evidence>
<dbReference type="InterPro" id="IPR001754">
    <property type="entry name" value="OMPdeCOase_dom"/>
</dbReference>
<evidence type="ECO:0000256" key="9">
    <source>
        <dbReference type="ARBA" id="ARBA00049157"/>
    </source>
</evidence>
<evidence type="ECO:0000256" key="5">
    <source>
        <dbReference type="ARBA" id="ARBA00022793"/>
    </source>
</evidence>
<reference evidence="11" key="1">
    <citation type="submission" date="2018-05" db="EMBL/GenBank/DDBJ databases">
        <authorList>
            <person name="Lanie J.A."/>
            <person name="Ng W.-L."/>
            <person name="Kazmierczak K.M."/>
            <person name="Andrzejewski T.M."/>
            <person name="Davidsen T.M."/>
            <person name="Wayne K.J."/>
            <person name="Tettelin H."/>
            <person name="Glass J.I."/>
            <person name="Rusch D."/>
            <person name="Podicherti R."/>
            <person name="Tsui H.-C.T."/>
            <person name="Winkler M.E."/>
        </authorList>
    </citation>
    <scope>NUCLEOTIDE SEQUENCE</scope>
</reference>
<dbReference type="CDD" id="cd04725">
    <property type="entry name" value="OMP_decarboxylase_like"/>
    <property type="match status" value="1"/>
</dbReference>
<dbReference type="SUPFAM" id="SSF51366">
    <property type="entry name" value="Ribulose-phoshate binding barrel"/>
    <property type="match status" value="1"/>
</dbReference>
<evidence type="ECO:0000256" key="4">
    <source>
        <dbReference type="ARBA" id="ARBA00021923"/>
    </source>
</evidence>
<dbReference type="EC" id="4.1.1.23" evidence="3"/>
<dbReference type="HAMAP" id="MF_01215">
    <property type="entry name" value="OMPdecase_type2"/>
    <property type="match status" value="1"/>
</dbReference>
<keyword evidence="5" id="KW-0210">Decarboxylase</keyword>
<accession>A0A381SBR8</accession>
<dbReference type="GO" id="GO:0006207">
    <property type="term" value="P:'de novo' pyrimidine nucleobase biosynthetic process"/>
    <property type="evidence" value="ECO:0007669"/>
    <property type="project" value="InterPro"/>
</dbReference>
<keyword evidence="6" id="KW-0665">Pyrimidine biosynthesis</keyword>
<evidence type="ECO:0000256" key="8">
    <source>
        <dbReference type="ARBA" id="ARBA00033428"/>
    </source>
</evidence>
<dbReference type="UniPathway" id="UPA00070">
    <property type="reaction ID" value="UER00120"/>
</dbReference>
<dbReference type="SMART" id="SM00934">
    <property type="entry name" value="OMPdecase"/>
    <property type="match status" value="1"/>
</dbReference>
<gene>
    <name evidence="11" type="ORF">METZ01_LOCUS53793</name>
</gene>
<evidence type="ECO:0000256" key="7">
    <source>
        <dbReference type="ARBA" id="ARBA00023239"/>
    </source>
</evidence>
<name>A0A381SBR8_9ZZZZ</name>
<evidence type="ECO:0000256" key="6">
    <source>
        <dbReference type="ARBA" id="ARBA00022975"/>
    </source>
</evidence>
<dbReference type="Gene3D" id="3.20.20.70">
    <property type="entry name" value="Aldolase class I"/>
    <property type="match status" value="1"/>
</dbReference>
<dbReference type="InterPro" id="IPR011995">
    <property type="entry name" value="OMPdecase_type-2"/>
</dbReference>
<feature type="domain" description="Orotidine 5'-phosphate decarboxylase" evidence="10">
    <location>
        <begin position="92"/>
        <end position="329"/>
    </location>
</feature>
<sequence>MIGVVRALVRRECHSEGVAEESSNPQFGRPFASLRVTAVVPSRLEISGRPRAPETVRGFVYTFFTWRQQGQRRAMSRFTQRLEQASTETKSLVCVGLDPDPTRMPVDSVYEFNQAIVDATAGIVCAYKPNLAFYEALGLPGLEDLHKTIAHIRDSTPGAIIIGDAKRGDIGPSAQAYAKALFQVWGFDAVTINAWGGEDTVTPFLEDETKGVFVWCRGSNPGSADFQDVRITTDDGPMALYRNMALACQQWDTKGNLGLVVGATVPEQLKEIRAVCPNMPFLIPGVGAQGGDLEAAVRLGSDSRGRAALINSSRGIIYASSGRDFAQAAAREAEKLRTSINQVLEADDKGWP</sequence>
<comment type="similarity">
    <text evidence="2">Belongs to the OMP decarboxylase family. Type 2 subfamily.</text>
</comment>
<evidence type="ECO:0000313" key="11">
    <source>
        <dbReference type="EMBL" id="SVA00939.1"/>
    </source>
</evidence>
<protein>
    <recommendedName>
        <fullName evidence="4">Orotidine 5'-phosphate decarboxylase</fullName>
        <ecNumber evidence="3">4.1.1.23</ecNumber>
    </recommendedName>
    <alternativeName>
        <fullName evidence="8">OMP decarboxylase</fullName>
    </alternativeName>
</protein>
<dbReference type="PANTHER" id="PTHR43375">
    <property type="entry name" value="OROTIDINE 5'-PHOSPHATE DECARBOXYLASE"/>
    <property type="match status" value="1"/>
</dbReference>
<dbReference type="EMBL" id="UINC01002853">
    <property type="protein sequence ID" value="SVA00939.1"/>
    <property type="molecule type" value="Genomic_DNA"/>
</dbReference>
<dbReference type="GO" id="GO:0004590">
    <property type="term" value="F:orotidine-5'-phosphate decarboxylase activity"/>
    <property type="evidence" value="ECO:0007669"/>
    <property type="project" value="UniProtKB-EC"/>
</dbReference>
<dbReference type="InterPro" id="IPR013785">
    <property type="entry name" value="Aldolase_TIM"/>
</dbReference>
<organism evidence="11">
    <name type="scientific">marine metagenome</name>
    <dbReference type="NCBI Taxonomy" id="408172"/>
    <lineage>
        <taxon>unclassified sequences</taxon>
        <taxon>metagenomes</taxon>
        <taxon>ecological metagenomes</taxon>
    </lineage>
</organism>
<dbReference type="PANTHER" id="PTHR43375:SF1">
    <property type="entry name" value="OROTIDINE 5'-PHOSPHATE DECARBOXYLASE"/>
    <property type="match status" value="1"/>
</dbReference>
<evidence type="ECO:0000256" key="2">
    <source>
        <dbReference type="ARBA" id="ARBA00008847"/>
    </source>
</evidence>
<keyword evidence="7" id="KW-0456">Lyase</keyword>
<dbReference type="AlphaFoldDB" id="A0A381SBR8"/>
<evidence type="ECO:0000256" key="1">
    <source>
        <dbReference type="ARBA" id="ARBA00004861"/>
    </source>
</evidence>